<dbReference type="Pfam" id="PF18052">
    <property type="entry name" value="Rx_N"/>
    <property type="match status" value="1"/>
</dbReference>
<dbReference type="OrthoDB" id="621089at2759"/>
<dbReference type="Gramene" id="TraesLAC4A03G02172330.1">
    <property type="protein sequence ID" value="TraesLAC4A03G02172330.1.CDS1"/>
    <property type="gene ID" value="TraesLAC4A03G02172330"/>
</dbReference>
<sequence length="206" mass="22869">MEGAPVTAATGALGPVVAKLGALLGSECKLRRRTRKDVKFIRSKLKHVHSILWAAWGQEILDAESKELKKEALDLADDMLDAIDDFNLTLEGSRRSKRLMVQTKIKASPFQDFRARVDEVSVRCRSKWKSAQPISSLFSRKKNNHPRIPPPRAPFVRKDAADIFGMDRWKNDLITYLIGEGGEEEGTTAVQQQLKTASIVGMAGVG</sequence>
<keyword evidence="5" id="KW-0611">Plant defense</keyword>
<dbReference type="SMR" id="A0A3B6I3V9"/>
<dbReference type="STRING" id="4565.A0A3B6I3V9"/>
<evidence type="ECO:0000313" key="7">
    <source>
        <dbReference type="EnsemblPlants" id="TraesCS4A02G490600.1.cds1"/>
    </source>
</evidence>
<proteinExistence type="inferred from homology"/>
<dbReference type="PANTHER" id="PTHR19338">
    <property type="entry name" value="TRANSLOCASE OF INNER MITOCHONDRIAL MEMBRANE 13 HOMOLOG"/>
    <property type="match status" value="1"/>
</dbReference>
<evidence type="ECO:0000256" key="2">
    <source>
        <dbReference type="ARBA" id="ARBA00022614"/>
    </source>
</evidence>
<keyword evidence="2" id="KW-0433">Leucine-rich repeat</keyword>
<reference evidence="7" key="1">
    <citation type="submission" date="2018-08" db="EMBL/GenBank/DDBJ databases">
        <authorList>
            <person name="Rossello M."/>
        </authorList>
    </citation>
    <scope>NUCLEOTIDE SEQUENCE [LARGE SCALE GENOMIC DNA]</scope>
    <source>
        <strain evidence="7">cv. Chinese Spring</strain>
    </source>
</reference>
<dbReference type="Gramene" id="TraesCS4A02G490600.1">
    <property type="protein sequence ID" value="TraesCS4A02G490600.1.cds1"/>
    <property type="gene ID" value="TraesCS4A02G490600"/>
</dbReference>
<evidence type="ECO:0000313" key="8">
    <source>
        <dbReference type="Proteomes" id="UP000019116"/>
    </source>
</evidence>
<dbReference type="Proteomes" id="UP000019116">
    <property type="component" value="Chromosome 4A"/>
</dbReference>
<dbReference type="AlphaFoldDB" id="A0A3B6I3V9"/>
<protein>
    <recommendedName>
        <fullName evidence="6">Disease resistance N-terminal domain-containing protein</fullName>
    </recommendedName>
</protein>
<evidence type="ECO:0000256" key="3">
    <source>
        <dbReference type="ARBA" id="ARBA00022737"/>
    </source>
</evidence>
<evidence type="ECO:0000256" key="1">
    <source>
        <dbReference type="ARBA" id="ARBA00008894"/>
    </source>
</evidence>
<dbReference type="PANTHER" id="PTHR19338:SF42">
    <property type="entry name" value="RX N-TERMINAL DOMAIN-CONTAINING PROTEIN"/>
    <property type="match status" value="1"/>
</dbReference>
<dbReference type="OMA" id="KNNHPRI"/>
<dbReference type="Gramene" id="TraesJUL4A03G02240070.1">
    <property type="protein sequence ID" value="TraesJUL4A03G02240070.1.CDS1"/>
    <property type="gene ID" value="TraesJUL4A03G02240070"/>
</dbReference>
<reference evidence="7" key="2">
    <citation type="submission" date="2018-10" db="UniProtKB">
        <authorList>
            <consortium name="EnsemblPlants"/>
        </authorList>
    </citation>
    <scope>IDENTIFICATION</scope>
</reference>
<name>A0A3B6I3V9_WHEAT</name>
<accession>A0A3B6I3V9</accession>
<dbReference type="GO" id="GO:0006952">
    <property type="term" value="P:defense response"/>
    <property type="evidence" value="ECO:0007669"/>
    <property type="project" value="UniProtKB-KW"/>
</dbReference>
<dbReference type="Gramene" id="TraesCLE_scaffold_081439_01G000500.1">
    <property type="protein sequence ID" value="TraesCLE_scaffold_081439_01G000500.1"/>
    <property type="gene ID" value="TraesCLE_scaffold_081439_01G000500"/>
</dbReference>
<dbReference type="Gene3D" id="1.20.5.4130">
    <property type="match status" value="1"/>
</dbReference>
<dbReference type="InterPro" id="IPR041118">
    <property type="entry name" value="Rx_N"/>
</dbReference>
<comment type="similarity">
    <text evidence="1">Belongs to the disease resistance NB-LRR family.</text>
</comment>
<organism evidence="7">
    <name type="scientific">Triticum aestivum</name>
    <name type="common">Wheat</name>
    <dbReference type="NCBI Taxonomy" id="4565"/>
    <lineage>
        <taxon>Eukaryota</taxon>
        <taxon>Viridiplantae</taxon>
        <taxon>Streptophyta</taxon>
        <taxon>Embryophyta</taxon>
        <taxon>Tracheophyta</taxon>
        <taxon>Spermatophyta</taxon>
        <taxon>Magnoliopsida</taxon>
        <taxon>Liliopsida</taxon>
        <taxon>Poales</taxon>
        <taxon>Poaceae</taxon>
        <taxon>BOP clade</taxon>
        <taxon>Pooideae</taxon>
        <taxon>Triticodae</taxon>
        <taxon>Triticeae</taxon>
        <taxon>Triticinae</taxon>
        <taxon>Triticum</taxon>
    </lineage>
</organism>
<evidence type="ECO:0000259" key="6">
    <source>
        <dbReference type="Pfam" id="PF18052"/>
    </source>
</evidence>
<dbReference type="GO" id="GO:0000166">
    <property type="term" value="F:nucleotide binding"/>
    <property type="evidence" value="ECO:0007669"/>
    <property type="project" value="UniProtKB-KW"/>
</dbReference>
<keyword evidence="8" id="KW-1185">Reference proteome</keyword>
<keyword evidence="3" id="KW-0677">Repeat</keyword>
<dbReference type="Gramene" id="TraesCS4A03G1233300.1">
    <property type="protein sequence ID" value="TraesCS4A03G1233300.1.CDS1"/>
    <property type="gene ID" value="TraesCS4A03G1233300"/>
</dbReference>
<dbReference type="EnsemblPlants" id="TraesCS4A02G490600.1">
    <property type="protein sequence ID" value="TraesCS4A02G490600.1.cds1"/>
    <property type="gene ID" value="TraesCS4A02G490600"/>
</dbReference>
<feature type="domain" description="Disease resistance N-terminal" evidence="6">
    <location>
        <begin position="12"/>
        <end position="99"/>
    </location>
</feature>
<evidence type="ECO:0000256" key="5">
    <source>
        <dbReference type="ARBA" id="ARBA00022821"/>
    </source>
</evidence>
<evidence type="ECO:0000256" key="4">
    <source>
        <dbReference type="ARBA" id="ARBA00022741"/>
    </source>
</evidence>
<keyword evidence="4" id="KW-0547">Nucleotide-binding</keyword>